<feature type="domain" description="EGF-like" evidence="13">
    <location>
        <begin position="613"/>
        <end position="654"/>
    </location>
</feature>
<feature type="domain" description="EGF-like" evidence="13">
    <location>
        <begin position="2213"/>
        <end position="2253"/>
    </location>
</feature>
<protein>
    <recommendedName>
        <fullName evidence="17">Fibrillin</fullName>
    </recommendedName>
</protein>
<dbReference type="KEGG" id="clec:106663834"/>
<feature type="domain" description="EGF-like" evidence="13">
    <location>
        <begin position="2172"/>
        <end position="2212"/>
    </location>
</feature>
<dbReference type="FunFam" id="2.10.25.10:FF:000003">
    <property type="entry name" value="fibrillin-1 isoform X1"/>
    <property type="match status" value="18"/>
</dbReference>
<feature type="domain" description="EGF-like" evidence="13">
    <location>
        <begin position="488"/>
        <end position="528"/>
    </location>
</feature>
<feature type="domain" description="EGF-like" evidence="13">
    <location>
        <begin position="769"/>
        <end position="810"/>
    </location>
</feature>
<dbReference type="FunFam" id="2.10.25.10:FF:000097">
    <property type="entry name" value="Fibrillin 2"/>
    <property type="match status" value="1"/>
</dbReference>
<dbReference type="FunFam" id="2.10.25.10:FF:000071">
    <property type="entry name" value="Fibrillin 2"/>
    <property type="match status" value="1"/>
</dbReference>
<feature type="domain" description="EGF-like" evidence="13">
    <location>
        <begin position="2488"/>
        <end position="2526"/>
    </location>
</feature>
<comment type="caution">
    <text evidence="10">Lacks conserved residue(s) required for the propagation of feature annotation.</text>
</comment>
<dbReference type="CDD" id="cd00054">
    <property type="entry name" value="EGF_CA"/>
    <property type="match status" value="22"/>
</dbReference>
<dbReference type="InterPro" id="IPR049883">
    <property type="entry name" value="NOTCH1_EGF-like"/>
</dbReference>
<feature type="domain" description="EGF-like" evidence="13">
    <location>
        <begin position="1033"/>
        <end position="1070"/>
    </location>
</feature>
<keyword evidence="2" id="KW-0964">Secreted</keyword>
<dbReference type="GeneID" id="106663834"/>
<feature type="domain" description="EGF-like" evidence="13">
    <location>
        <begin position="1936"/>
        <end position="1977"/>
    </location>
</feature>
<dbReference type="FunFam" id="2.10.25.10:FF:000005">
    <property type="entry name" value="Fibrillin 2"/>
    <property type="match status" value="3"/>
</dbReference>
<evidence type="ECO:0008006" key="17">
    <source>
        <dbReference type="Google" id="ProtNLM"/>
    </source>
</evidence>
<evidence type="ECO:0000256" key="5">
    <source>
        <dbReference type="ARBA" id="ARBA00022729"/>
    </source>
</evidence>
<feature type="disulfide bond" evidence="10">
    <location>
        <begin position="145"/>
        <end position="155"/>
    </location>
</feature>
<evidence type="ECO:0000256" key="1">
    <source>
        <dbReference type="ARBA" id="ARBA00004498"/>
    </source>
</evidence>
<dbReference type="Pfam" id="PF07645">
    <property type="entry name" value="EGF_CA"/>
    <property type="match status" value="35"/>
</dbReference>
<evidence type="ECO:0000256" key="3">
    <source>
        <dbReference type="ARBA" id="ARBA00022530"/>
    </source>
</evidence>
<dbReference type="FunFam" id="2.10.25.10:FF:000096">
    <property type="entry name" value="Putative fibrillin 2"/>
    <property type="match status" value="1"/>
</dbReference>
<dbReference type="FunFam" id="2.10.25.10:FF:000014">
    <property type="entry name" value="Latent-transforming growth factor beta-binding protein 3"/>
    <property type="match status" value="2"/>
</dbReference>
<dbReference type="PROSITE" id="PS01186">
    <property type="entry name" value="EGF_2"/>
    <property type="match status" value="25"/>
</dbReference>
<proteinExistence type="predicted"/>
<feature type="domain" description="EGF-like" evidence="13">
    <location>
        <begin position="1612"/>
        <end position="1649"/>
    </location>
</feature>
<feature type="domain" description="EGF-like" evidence="13">
    <location>
        <begin position="1853"/>
        <end position="1894"/>
    </location>
</feature>
<dbReference type="GO" id="GO:0071944">
    <property type="term" value="C:cell periphery"/>
    <property type="evidence" value="ECO:0007669"/>
    <property type="project" value="UniProtKB-ARBA"/>
</dbReference>
<keyword evidence="16" id="KW-1185">Reference proteome</keyword>
<keyword evidence="4 10" id="KW-0245">EGF-like domain</keyword>
<dbReference type="PROSITE" id="PS00022">
    <property type="entry name" value="EGF_1"/>
    <property type="match status" value="1"/>
</dbReference>
<feature type="domain" description="EGF-like" evidence="13">
    <location>
        <begin position="918"/>
        <end position="960"/>
    </location>
</feature>
<feature type="domain" description="EGF-like" evidence="13">
    <location>
        <begin position="2130"/>
        <end position="2171"/>
    </location>
</feature>
<evidence type="ECO:0000259" key="13">
    <source>
        <dbReference type="PROSITE" id="PS50026"/>
    </source>
</evidence>
<feature type="domain" description="EGF-like" evidence="13">
    <location>
        <begin position="1368"/>
        <end position="1406"/>
    </location>
</feature>
<dbReference type="InterPro" id="IPR000152">
    <property type="entry name" value="EGF-type_Asp/Asn_hydroxyl_site"/>
</dbReference>
<dbReference type="InterPro" id="IPR013032">
    <property type="entry name" value="EGF-like_CS"/>
</dbReference>
<feature type="domain" description="TB" evidence="14">
    <location>
        <begin position="1700"/>
        <end position="1751"/>
    </location>
</feature>
<feature type="region of interest" description="Disordered" evidence="11">
    <location>
        <begin position="2756"/>
        <end position="2775"/>
    </location>
</feature>
<organism evidence="15 16">
    <name type="scientific">Cimex lectularius</name>
    <name type="common">Bed bug</name>
    <name type="synonym">Acanthia lectularia</name>
    <dbReference type="NCBI Taxonomy" id="79782"/>
    <lineage>
        <taxon>Eukaryota</taxon>
        <taxon>Metazoa</taxon>
        <taxon>Ecdysozoa</taxon>
        <taxon>Arthropoda</taxon>
        <taxon>Hexapoda</taxon>
        <taxon>Insecta</taxon>
        <taxon>Pterygota</taxon>
        <taxon>Neoptera</taxon>
        <taxon>Paraneoptera</taxon>
        <taxon>Hemiptera</taxon>
        <taxon>Heteroptera</taxon>
        <taxon>Panheteroptera</taxon>
        <taxon>Cimicomorpha</taxon>
        <taxon>Cimicidae</taxon>
        <taxon>Cimex</taxon>
    </lineage>
</organism>
<dbReference type="FunFam" id="2.10.25.10:FF:000038">
    <property type="entry name" value="Fibrillin 2"/>
    <property type="match status" value="3"/>
</dbReference>
<dbReference type="InterPro" id="IPR036773">
    <property type="entry name" value="TB_dom_sf"/>
</dbReference>
<evidence type="ECO:0000256" key="12">
    <source>
        <dbReference type="SAM" id="SignalP"/>
    </source>
</evidence>
<dbReference type="InterPro" id="IPR000742">
    <property type="entry name" value="EGF"/>
</dbReference>
<dbReference type="OMA" id="DPKCHAG"/>
<feature type="domain" description="EGF-like" evidence="13">
    <location>
        <begin position="1895"/>
        <end position="1932"/>
    </location>
</feature>
<keyword evidence="8 10" id="KW-1015">Disulfide bond</keyword>
<feature type="domain" description="EGF-like" evidence="13">
    <location>
        <begin position="727"/>
        <end position="764"/>
    </location>
</feature>
<feature type="signal peptide" evidence="12">
    <location>
        <begin position="1"/>
        <end position="15"/>
    </location>
</feature>
<dbReference type="InterPro" id="IPR052080">
    <property type="entry name" value="vWF_C/EGF_Fibrillin"/>
</dbReference>
<feature type="domain" description="EGF-like" evidence="13">
    <location>
        <begin position="1117"/>
        <end position="1158"/>
    </location>
</feature>
<feature type="domain" description="EGF-like" evidence="13">
    <location>
        <begin position="407"/>
        <end position="447"/>
    </location>
</feature>
<dbReference type="FunFam" id="2.10.25.10:FF:000119">
    <property type="entry name" value="vitamin K-dependent protein S"/>
    <property type="match status" value="1"/>
</dbReference>
<keyword evidence="5 12" id="KW-0732">Signal</keyword>
<dbReference type="Pfam" id="PF00008">
    <property type="entry name" value="EGF"/>
    <property type="match status" value="1"/>
</dbReference>
<feature type="domain" description="EGF-like" evidence="13">
    <location>
        <begin position="2021"/>
        <end position="2058"/>
    </location>
</feature>
<dbReference type="Pfam" id="PF12947">
    <property type="entry name" value="EGF_3"/>
    <property type="match status" value="2"/>
</dbReference>
<evidence type="ECO:0000313" key="16">
    <source>
        <dbReference type="Proteomes" id="UP000494040"/>
    </source>
</evidence>
<keyword evidence="3" id="KW-0272">Extracellular matrix</keyword>
<dbReference type="GO" id="GO:0005509">
    <property type="term" value="F:calcium ion binding"/>
    <property type="evidence" value="ECO:0007669"/>
    <property type="project" value="InterPro"/>
</dbReference>
<dbReference type="SMART" id="SM00181">
    <property type="entry name" value="EGF"/>
    <property type="match status" value="48"/>
</dbReference>
<evidence type="ECO:0000256" key="7">
    <source>
        <dbReference type="ARBA" id="ARBA00022837"/>
    </source>
</evidence>
<feature type="chain" id="PRO_5035277852" description="Fibrillin" evidence="12">
    <location>
        <begin position="16"/>
        <end position="2884"/>
    </location>
</feature>
<dbReference type="Gene3D" id="2.10.25.10">
    <property type="entry name" value="Laminin"/>
    <property type="match status" value="46"/>
</dbReference>
<feature type="disulfide bond" evidence="10">
    <location>
        <begin position="452"/>
        <end position="462"/>
    </location>
</feature>
<dbReference type="FunFam" id="2.10.25.10:FF:000804">
    <property type="entry name" value="Fibrillin-1"/>
    <property type="match status" value="1"/>
</dbReference>
<feature type="domain" description="EGF-like" evidence="13">
    <location>
        <begin position="1159"/>
        <end position="1200"/>
    </location>
</feature>
<evidence type="ECO:0000256" key="2">
    <source>
        <dbReference type="ARBA" id="ARBA00022525"/>
    </source>
</evidence>
<dbReference type="SUPFAM" id="SSF57196">
    <property type="entry name" value="EGF/Laminin"/>
    <property type="match status" value="12"/>
</dbReference>
<feature type="compositionally biased region" description="Basic residues" evidence="11">
    <location>
        <begin position="2756"/>
        <end position="2768"/>
    </location>
</feature>
<dbReference type="GO" id="GO:0048731">
    <property type="term" value="P:system development"/>
    <property type="evidence" value="ECO:0007669"/>
    <property type="project" value="UniProtKB-ARBA"/>
</dbReference>
<dbReference type="FunFam" id="2.10.25.10:FF:000017">
    <property type="entry name" value="latent-transforming growth factor beta-binding protein 4 isoform X1"/>
    <property type="match status" value="2"/>
</dbReference>
<feature type="domain" description="EGF-like" evidence="13">
    <location>
        <begin position="2254"/>
        <end position="2294"/>
    </location>
</feature>
<dbReference type="InterPro" id="IPR017878">
    <property type="entry name" value="TB_dom"/>
</dbReference>
<dbReference type="PROSITE" id="PS01187">
    <property type="entry name" value="EGF_CA"/>
    <property type="match status" value="14"/>
</dbReference>
<evidence type="ECO:0000256" key="10">
    <source>
        <dbReference type="PROSITE-ProRule" id="PRU00076"/>
    </source>
</evidence>
<dbReference type="InterPro" id="IPR009030">
    <property type="entry name" value="Growth_fac_rcpt_cys_sf"/>
</dbReference>
<feature type="domain" description="TB" evidence="14">
    <location>
        <begin position="2340"/>
        <end position="2394"/>
    </location>
</feature>
<dbReference type="Pfam" id="PF00683">
    <property type="entry name" value="TB"/>
    <property type="match status" value="9"/>
</dbReference>
<feature type="domain" description="TB" evidence="14">
    <location>
        <begin position="858"/>
        <end position="897"/>
    </location>
</feature>
<dbReference type="InterPro" id="IPR001881">
    <property type="entry name" value="EGF-like_Ca-bd_dom"/>
</dbReference>
<dbReference type="InterPro" id="IPR024731">
    <property type="entry name" value="NELL2-like_EGF"/>
</dbReference>
<dbReference type="SMART" id="SM00179">
    <property type="entry name" value="EGF_CA"/>
    <property type="match status" value="46"/>
</dbReference>
<dbReference type="RefSeq" id="XP_014244418.1">
    <property type="nucleotide sequence ID" value="XM_014388932.2"/>
</dbReference>
<feature type="domain" description="EGF-like" evidence="13">
    <location>
        <begin position="1452"/>
        <end position="1493"/>
    </location>
</feature>
<reference evidence="15" key="1">
    <citation type="submission" date="2022-01" db="UniProtKB">
        <authorList>
            <consortium name="EnsemblMetazoa"/>
        </authorList>
    </citation>
    <scope>IDENTIFICATION</scope>
</reference>
<evidence type="ECO:0000256" key="4">
    <source>
        <dbReference type="ARBA" id="ARBA00022536"/>
    </source>
</evidence>
<feature type="domain" description="EGF-like" evidence="13">
    <location>
        <begin position="571"/>
        <end position="608"/>
    </location>
</feature>
<dbReference type="PROSITE" id="PS51364">
    <property type="entry name" value="TB"/>
    <property type="match status" value="9"/>
</dbReference>
<feature type="domain" description="TB" evidence="14">
    <location>
        <begin position="965"/>
        <end position="1022"/>
    </location>
</feature>
<name>A0A8I6TCQ2_CIMLE</name>
<feature type="domain" description="EGF-like" evidence="13">
    <location>
        <begin position="1494"/>
        <end position="1534"/>
    </location>
</feature>
<evidence type="ECO:0000313" key="15">
    <source>
        <dbReference type="EnsemblMetazoa" id="XP_014244418.1"/>
    </source>
</evidence>
<evidence type="ECO:0000256" key="6">
    <source>
        <dbReference type="ARBA" id="ARBA00022737"/>
    </source>
</evidence>
<dbReference type="PROSITE" id="PS00010">
    <property type="entry name" value="ASX_HYDROXYL"/>
    <property type="match status" value="41"/>
</dbReference>
<dbReference type="Pfam" id="PF12661">
    <property type="entry name" value="hEGF"/>
    <property type="match status" value="1"/>
</dbReference>
<dbReference type="FunFam" id="2.10.25.10:FF:000019">
    <property type="entry name" value="latent-transforming growth factor beta-binding protein 1 isoform X2"/>
    <property type="match status" value="1"/>
</dbReference>
<dbReference type="Gene3D" id="3.90.290.10">
    <property type="entry name" value="TGF-beta binding (TB) domain"/>
    <property type="match status" value="9"/>
</dbReference>
<keyword evidence="9" id="KW-0325">Glycoprotein</keyword>
<feature type="disulfide bond" evidence="10">
    <location>
        <begin position="163"/>
        <end position="172"/>
    </location>
</feature>
<dbReference type="FunFam" id="2.10.25.10:FF:000002">
    <property type="entry name" value="Latent-transforming growth factor beta-binding protein 3"/>
    <property type="match status" value="1"/>
</dbReference>
<feature type="domain" description="EGF-like" evidence="13">
    <location>
        <begin position="1810"/>
        <end position="1852"/>
    </location>
</feature>
<feature type="domain" description="EGF-like" evidence="13">
    <location>
        <begin position="141"/>
        <end position="173"/>
    </location>
</feature>
<keyword evidence="7" id="KW-0106">Calcium</keyword>
<dbReference type="Proteomes" id="UP000494040">
    <property type="component" value="Unassembled WGS sequence"/>
</dbReference>
<feature type="domain" description="EGF-like" evidence="13">
    <location>
        <begin position="282"/>
        <end position="319"/>
    </location>
</feature>
<feature type="domain" description="EGF-like" evidence="13">
    <location>
        <begin position="2295"/>
        <end position="2335"/>
    </location>
</feature>
<feature type="domain" description="TB" evidence="14">
    <location>
        <begin position="179"/>
        <end position="220"/>
    </location>
</feature>
<dbReference type="OrthoDB" id="10045365at2759"/>
<feature type="domain" description="EGF-like" evidence="13">
    <location>
        <begin position="1075"/>
        <end position="1116"/>
    </location>
</feature>
<dbReference type="EnsemblMetazoa" id="XM_014388932.2">
    <property type="protein sequence ID" value="XP_014244418.1"/>
    <property type="gene ID" value="LOC106663834"/>
</dbReference>
<feature type="domain" description="EGF-like" evidence="13">
    <location>
        <begin position="2527"/>
        <end position="2568"/>
    </location>
</feature>
<accession>A0A8I6TCQ2</accession>
<feature type="domain" description="TB" evidence="14">
    <location>
        <begin position="328"/>
        <end position="382"/>
    </location>
</feature>
<evidence type="ECO:0000259" key="14">
    <source>
        <dbReference type="PROSITE" id="PS51364"/>
    </source>
</evidence>
<dbReference type="InterPro" id="IPR018097">
    <property type="entry name" value="EGF_Ca-bd_CS"/>
</dbReference>
<feature type="domain" description="TB" evidence="14">
    <location>
        <begin position="2067"/>
        <end position="2118"/>
    </location>
</feature>
<dbReference type="PANTHER" id="PTHR47333">
    <property type="entry name" value="VON WILLEBRAND FACTOR C AND EGF DOMAIN-CONTAINING PROTEIN"/>
    <property type="match status" value="1"/>
</dbReference>
<dbReference type="Pfam" id="PF14670">
    <property type="entry name" value="FXa_inhibition"/>
    <property type="match status" value="1"/>
</dbReference>
<feature type="domain" description="EGF-like" evidence="13">
    <location>
        <begin position="448"/>
        <end position="487"/>
    </location>
</feature>
<comment type="subcellular location">
    <subcellularLocation>
        <location evidence="1">Secreted</location>
        <location evidence="1">Extracellular space</location>
        <location evidence="1">Extracellular matrix</location>
    </subcellularLocation>
</comment>
<feature type="disulfide bond" evidence="10">
    <location>
        <begin position="2613"/>
        <end position="2623"/>
    </location>
</feature>
<feature type="domain" description="TB" evidence="14">
    <location>
        <begin position="1539"/>
        <end position="1595"/>
    </location>
</feature>
<dbReference type="InterPro" id="IPR026823">
    <property type="entry name" value="cEGF"/>
</dbReference>
<keyword evidence="6" id="KW-0677">Repeat</keyword>
<feature type="domain" description="EGF-like" evidence="13">
    <location>
        <begin position="1242"/>
        <end position="1283"/>
    </location>
</feature>
<feature type="domain" description="EGF-like" evidence="13">
    <location>
        <begin position="811"/>
        <end position="853"/>
    </location>
</feature>
<feature type="domain" description="EGF-like" evidence="13">
    <location>
        <begin position="1327"/>
        <end position="1367"/>
    </location>
</feature>
<feature type="domain" description="EGF-like" evidence="13">
    <location>
        <begin position="1409"/>
        <end position="1451"/>
    </location>
</feature>
<feature type="domain" description="EGF-like" evidence="13">
    <location>
        <begin position="2609"/>
        <end position="2644"/>
    </location>
</feature>
<dbReference type="PIRSF" id="PIRSF036312">
    <property type="entry name" value="Fibrillin"/>
    <property type="match status" value="1"/>
</dbReference>
<evidence type="ECO:0000256" key="8">
    <source>
        <dbReference type="ARBA" id="ARBA00023157"/>
    </source>
</evidence>
<dbReference type="PANTHER" id="PTHR47333:SF5">
    <property type="entry name" value="FIBRILLIN-3"/>
    <property type="match status" value="1"/>
</dbReference>
<dbReference type="Pfam" id="PF12662">
    <property type="entry name" value="cEGF"/>
    <property type="match status" value="3"/>
</dbReference>
<feature type="domain" description="EGF-like" evidence="13">
    <location>
        <begin position="1654"/>
        <end position="1695"/>
    </location>
</feature>
<evidence type="ECO:0000256" key="9">
    <source>
        <dbReference type="ARBA" id="ARBA00023180"/>
    </source>
</evidence>
<feature type="domain" description="EGF-like" evidence="13">
    <location>
        <begin position="529"/>
        <end position="570"/>
    </location>
</feature>
<dbReference type="SUPFAM" id="SSF57581">
    <property type="entry name" value="TB module/8-cys domain"/>
    <property type="match status" value="9"/>
</dbReference>
<evidence type="ECO:0000256" key="11">
    <source>
        <dbReference type="SAM" id="MobiDB-lite"/>
    </source>
</evidence>
<dbReference type="FunFam" id="2.10.25.10:FF:000125">
    <property type="entry name" value="Neurogenic locus notch protein-like"/>
    <property type="match status" value="1"/>
</dbReference>
<dbReference type="PROSITE" id="PS50026">
    <property type="entry name" value="EGF_3"/>
    <property type="match status" value="42"/>
</dbReference>
<feature type="domain" description="EGF-like" evidence="13">
    <location>
        <begin position="1978"/>
        <end position="2020"/>
    </location>
</feature>
<feature type="domain" description="EGF-like" evidence="13">
    <location>
        <begin position="1768"/>
        <end position="1809"/>
    </location>
</feature>
<dbReference type="SUPFAM" id="SSF57184">
    <property type="entry name" value="Growth factor receptor domain"/>
    <property type="match status" value="11"/>
</dbReference>
<feature type="domain" description="TB" evidence="14">
    <location>
        <begin position="659"/>
        <end position="715"/>
    </location>
</feature>
<sequence length="2884" mass="314509">MWFILLLFGLQYSGGSQNLANPSLPLPIGGPNVCGPRNGRTFCCPGWQIKINTGLCIVPQCGRKCGRGRCVKPNRCMCENGHLAPSCLPFGPHNDTATEPRRPSAEIRPRQENCRYPCMNGGKCVGTRCSCKHGYEGDWCEQAICKEPCLNGGRCIAPDTCGCIYGYTGKRCEADYRTGPCYTKVVNGMCQAQLQGVVCTRNLCCATVGKAWGHPCEMCPHNLPCDEGYLQNIHSGMCVDINECEAIPGLCIGGKCVNTMGSFKCQCPVGQARDEETNMCRDVNECKSGQALCENGRCVNTDGSYYCLCNPGFIANRDNTGCIDARQDYCYTTVSRSGVCQQKLSMRLSKRDCCCGMNMGQAWGHNCDLCPIQGESKYKALCGGGGNGSGHGNGGNGGGYGGGGLVLVDECGLRPDICGGGSCQDTPEAYTCTCYPGYRKGQSQVCEDVDECQLGYCYGGRCFNSPGSFECTCPPGFDVSSDGKRCIDHDECTQNGMCANGFCINMDGSFKCQCKDGFVLSATGHSCIDTDECLENPRICLNGRCENTPGSYRCICQSGFTLSADGSFCMDTDECSKSNRMCDNGKCINMEGTYKCLCDSGFKASPSQTSCVDIDECQSPNPPCGNGRCRNTIGSFYCECNYGFNLGPDGRTCVDTRRDLCYATVQEGKCANPSTTPVSKSSCCCCVTFPNQPMAWGSSCQICPQPNTEEFRTLCPHGPGMTNAGIDINECSQNPNICQNGACENLMGSHRCICNPGFESDVTGKACVDIDECKTDDNICMGGQCRNTPGSFQCICPSGTQLNVLTHACEDVDECRELGSDACYNSFCINTVGSFICECEPGSILDHTGRACIDNRKGNCWTRLVGGRCENSLPQLTLKSECCCSVGLAWGSPCEPCHYKDCDCAKGYTKSDGKVCKDINECELNAGVCKGGGTCVNTDGSFTCVCLPGLTLDSTGTMCIDMRQESCFTDYKHGQGVIPIEGVYPKSLCCCSKIGKAWGGSSDGDRCESCPKPGSPTFTDLCPKGQGFVDKKDINECMQFPSMCSNGRCKNTMGGFNCRCNQGYALDDTETKCVDIDECSIMHGVCGSGTCQNLPGSFECQCKEGFESSVMMKVCMDINECETIPGLCKGGVCRNTPGSFKCVCPPGHELSPDKRYCKDIDECSRTSGICSNGVCENMMGTYQCVCDDGYEHAGITSHCEDIDECANYNGGCSSICQNAPGSFSCTCQDGFVLKNDGRTCVDIDECAENSRICNGGKCTNTIGSFKCDCIKGLLPGPEGSSCVDINECEDHPNICGNGDCDNTIGSFRCHCEVGYSAKPYAGPYCTDDDECYLMTHNCDMNADCINNPGSYICRCRDGFIGDGINCVDINECSTNNGGCSQNAKCRNTEGSFDCECEEGFRGDGFSCVDIDECSEHPMYCENGHCLNQPGSYKCECEMGFMHPDYNGKACIDMNECNMFNNICMFGQCENIFGMFKCNCDEGYTLGNRGDNCTDINECENPGACRFGTCENTNGSYLCNCPPNHQLTPSKDGCVDKRESRCYQQVDGGTYGKPTCTKDMGQIVTKATCCCSIGKGWGPNCELCPTVNSPAYRDLCPGGSGYRPNLVTVDIEDINECDEHPRICQNGHCTNSFGSFICSCNDGFRLDETTATCLDIDECNETPNICGAGYCVNDDGTFHCICPDGYMLLPNGKECVDMRKEYCYMEYSHGKCEHPMSNQQTKMVCCCSMGQAWGHPCKPCPVPKSREYIELCGTQPGQIINPMTNQTEEIDECKLMPTMCKHGDCMNTPGSFECDCNNGFSYDINSHQCVDENECLRSPSPCRGNAQCVNSQGSYECQCPDGYKLGVSLRDCIDIDECIERPEICGHGTCNNFQGSFQCVCYSGYTLTPSRSNCVDIDECIRHPNICNNGTCSNSKGSYTCHCHQGFKLSHNNDCIDIDECHSQPYLCRNGRCKNTIGSFKCECTEGHELQPDAQQCRDVDECREMPGICPPPGRCQNTMGSFFCTCPPGYHLSPDKKLCLDIDECAERKGVCDGGRCINTDGGVICECPPGFIFSEGRIKCIDIRQEMCFENLEKGRCTNPRMEPLTIKECCCSMGMAWGRHCERCPVEGSDEFLKLCPQGIGRKESGEDLNECHIMPNACGSGDCINTDGSYRCTCPPGYVLDSNGKNCIDENECETSSSMCGNGTCTNIEGSFECSCNHGFAPGPMQTCEDINECQEMSNQCAFRCHNVPGSFRCICPYGYMLAPDGRHCQDVDECSTPANNCKFKCKNQIGSFICICPEGYTQIPLTDDCKDIDECQKPGVCDNGYCENLEGSFRCTCFPGFKPNYDFTKCIDERQGVCYRQLSANGKCTMHTDVKHKATKADCCCTMGAAWGPTCERCPQPGSDEYTNLCMESGISIDGQDIDECRTIPDLCKHGTCINTLGSYKCMCHKGFKADHSGTVCRDVNECHNSPSPCQHSCQNTQGSYLCSCPKGYELGPDGSSCHDIDECKTGIHICQQNCINTPGSYQCSCAEGYRQEGDYCLDIDECKNSAVCHAPGKCINTLGSYRCLCPKGFKLDSTGSFCRDADECQDDSKCEHGCQNIFGSYRCSCPKGFYKHMYYNHCIDENECLKSPCGTSKCFNTIGSYKCGCSEGFQFDQSISLCVQLSPACADAQCAFGCFPGHQGGYSCGCPTGFQQVGQGHCMQTINSGPNFSPQGFQKHYSQDPYRVSPDKVISTEGCFSCKTNGRHRRTTNTTNVQKERHYYRHVMSRRTKNGPRPKRHHMSNSIKGSAGYKNGQNIKWIHEATVVTINLSQTKHRMKIIKLIPAVENDFEYEITQGNEKGTFDLVNKHGVWALHFKKRLKQPTTFYLEITGKPRNSIPLENTEQPLVLHIRLIVSS</sequence>
<feature type="domain" description="EGF-like" evidence="13">
    <location>
        <begin position="1284"/>
        <end position="1326"/>
    </location>
</feature>
<feature type="domain" description="EGF-like" evidence="13">
    <location>
        <begin position="2447"/>
        <end position="2487"/>
    </location>
</feature>
<dbReference type="FunFam" id="2.10.25.10:FF:000240">
    <property type="entry name" value="Vitamin K-dependent protein S"/>
    <property type="match status" value="1"/>
</dbReference>
<dbReference type="FunFam" id="2.10.25.10:FF:000010">
    <property type="entry name" value="Pro-epidermal growth factor"/>
    <property type="match status" value="2"/>
</dbReference>
<feature type="domain" description="EGF-like" evidence="13">
    <location>
        <begin position="2405"/>
        <end position="2442"/>
    </location>
</feature>